<feature type="domain" description="C3H1-type" evidence="7">
    <location>
        <begin position="19"/>
        <end position="46"/>
    </location>
</feature>
<dbReference type="PANTHER" id="PTHR11224">
    <property type="entry name" value="MAKORIN-RELATED"/>
    <property type="match status" value="1"/>
</dbReference>
<organism evidence="8 9">
    <name type="scientific">Catenaria anguillulae PL171</name>
    <dbReference type="NCBI Taxonomy" id="765915"/>
    <lineage>
        <taxon>Eukaryota</taxon>
        <taxon>Fungi</taxon>
        <taxon>Fungi incertae sedis</taxon>
        <taxon>Blastocladiomycota</taxon>
        <taxon>Blastocladiomycetes</taxon>
        <taxon>Blastocladiales</taxon>
        <taxon>Catenariaceae</taxon>
        <taxon>Catenaria</taxon>
    </lineage>
</organism>
<dbReference type="GO" id="GO:0061630">
    <property type="term" value="F:ubiquitin protein ligase activity"/>
    <property type="evidence" value="ECO:0007669"/>
    <property type="project" value="InterPro"/>
</dbReference>
<protein>
    <recommendedName>
        <fullName evidence="7">C3H1-type domain-containing protein</fullName>
    </recommendedName>
</protein>
<evidence type="ECO:0000256" key="1">
    <source>
        <dbReference type="ARBA" id="ARBA00022723"/>
    </source>
</evidence>
<dbReference type="SMART" id="SM00356">
    <property type="entry name" value="ZnF_C3H1"/>
    <property type="match status" value="2"/>
</dbReference>
<keyword evidence="9" id="KW-1185">Reference proteome</keyword>
<dbReference type="InterPro" id="IPR041367">
    <property type="entry name" value="Znf-CCCH_4"/>
</dbReference>
<dbReference type="PANTHER" id="PTHR11224:SF10">
    <property type="entry name" value="IP09428P-RELATED"/>
    <property type="match status" value="1"/>
</dbReference>
<proteinExistence type="predicted"/>
<dbReference type="Gene3D" id="4.10.1000.10">
    <property type="entry name" value="Zinc finger, CCCH-type"/>
    <property type="match status" value="1"/>
</dbReference>
<accession>A0A1Y2I0M8</accession>
<reference evidence="8 9" key="1">
    <citation type="submission" date="2016-07" db="EMBL/GenBank/DDBJ databases">
        <title>Pervasive Adenine N6-methylation of Active Genes in Fungi.</title>
        <authorList>
            <consortium name="DOE Joint Genome Institute"/>
            <person name="Mondo S.J."/>
            <person name="Dannebaum R.O."/>
            <person name="Kuo R.C."/>
            <person name="Labutti K."/>
            <person name="Haridas S."/>
            <person name="Kuo A."/>
            <person name="Salamov A."/>
            <person name="Ahrendt S.R."/>
            <person name="Lipzen A."/>
            <person name="Sullivan W."/>
            <person name="Andreopoulos W.B."/>
            <person name="Clum A."/>
            <person name="Lindquist E."/>
            <person name="Daum C."/>
            <person name="Ramamoorthy G.K."/>
            <person name="Gryganskyi A."/>
            <person name="Culley D."/>
            <person name="Magnuson J.K."/>
            <person name="James T.Y."/>
            <person name="O'Malley M.A."/>
            <person name="Stajich J.E."/>
            <person name="Spatafora J.W."/>
            <person name="Visel A."/>
            <person name="Grigoriev I.V."/>
        </authorList>
    </citation>
    <scope>NUCLEOTIDE SEQUENCE [LARGE SCALE GENOMIC DNA]</scope>
    <source>
        <strain evidence="8 9">PL171</strain>
    </source>
</reference>
<evidence type="ECO:0000256" key="4">
    <source>
        <dbReference type="ARBA" id="ARBA00022833"/>
    </source>
</evidence>
<keyword evidence="2" id="KW-0677">Repeat</keyword>
<dbReference type="InterPro" id="IPR045072">
    <property type="entry name" value="MKRN-like"/>
</dbReference>
<feature type="zinc finger region" description="C3H1-type" evidence="5">
    <location>
        <begin position="48"/>
        <end position="73"/>
    </location>
</feature>
<evidence type="ECO:0000256" key="2">
    <source>
        <dbReference type="ARBA" id="ARBA00022737"/>
    </source>
</evidence>
<dbReference type="PROSITE" id="PS50103">
    <property type="entry name" value="ZF_C3H1"/>
    <property type="match status" value="2"/>
</dbReference>
<dbReference type="SUPFAM" id="SSF90229">
    <property type="entry name" value="CCCH zinc finger"/>
    <property type="match status" value="2"/>
</dbReference>
<evidence type="ECO:0000256" key="3">
    <source>
        <dbReference type="ARBA" id="ARBA00022771"/>
    </source>
</evidence>
<evidence type="ECO:0000313" key="8">
    <source>
        <dbReference type="EMBL" id="ORZ40417.1"/>
    </source>
</evidence>
<feature type="domain" description="C3H1-type" evidence="7">
    <location>
        <begin position="48"/>
        <end position="73"/>
    </location>
</feature>
<name>A0A1Y2I0M8_9FUNG</name>
<evidence type="ECO:0000256" key="6">
    <source>
        <dbReference type="SAM" id="MobiDB-lite"/>
    </source>
</evidence>
<gene>
    <name evidence="8" type="ORF">BCR44DRAFT_1386132</name>
</gene>
<feature type="region of interest" description="Disordered" evidence="6">
    <location>
        <begin position="1"/>
        <end position="20"/>
    </location>
</feature>
<dbReference type="Pfam" id="PF14608">
    <property type="entry name" value="zf-CCCH_2"/>
    <property type="match status" value="1"/>
</dbReference>
<dbReference type="InterPro" id="IPR000571">
    <property type="entry name" value="Znf_CCCH"/>
</dbReference>
<dbReference type="OrthoDB" id="411372at2759"/>
<sequence>MVAGAANSAVKDRPSTASSTQHIPCKFYRSGQCQAGDKCSFSHATEQPASPLYCKYYAKGHCKFGSKCALPHI</sequence>
<keyword evidence="4 5" id="KW-0862">Zinc</keyword>
<dbReference type="EMBL" id="MCFL01000003">
    <property type="protein sequence ID" value="ORZ40417.1"/>
    <property type="molecule type" value="Genomic_DNA"/>
</dbReference>
<dbReference type="STRING" id="765915.A0A1Y2I0M8"/>
<dbReference type="GO" id="GO:0000209">
    <property type="term" value="P:protein polyubiquitination"/>
    <property type="evidence" value="ECO:0007669"/>
    <property type="project" value="InterPro"/>
</dbReference>
<comment type="caution">
    <text evidence="8">The sequence shown here is derived from an EMBL/GenBank/DDBJ whole genome shotgun (WGS) entry which is preliminary data.</text>
</comment>
<evidence type="ECO:0000256" key="5">
    <source>
        <dbReference type="PROSITE-ProRule" id="PRU00723"/>
    </source>
</evidence>
<evidence type="ECO:0000313" key="9">
    <source>
        <dbReference type="Proteomes" id="UP000193411"/>
    </source>
</evidence>
<dbReference type="InterPro" id="IPR036855">
    <property type="entry name" value="Znf_CCCH_sf"/>
</dbReference>
<keyword evidence="1 5" id="KW-0479">Metal-binding</keyword>
<evidence type="ECO:0000259" key="7">
    <source>
        <dbReference type="PROSITE" id="PS50103"/>
    </source>
</evidence>
<dbReference type="GO" id="GO:0008270">
    <property type="term" value="F:zinc ion binding"/>
    <property type="evidence" value="ECO:0007669"/>
    <property type="project" value="UniProtKB-KW"/>
</dbReference>
<dbReference type="Proteomes" id="UP000193411">
    <property type="component" value="Unassembled WGS sequence"/>
</dbReference>
<feature type="zinc finger region" description="C3H1-type" evidence="5">
    <location>
        <begin position="19"/>
        <end position="46"/>
    </location>
</feature>
<feature type="non-terminal residue" evidence="8">
    <location>
        <position position="73"/>
    </location>
</feature>
<dbReference type="AlphaFoldDB" id="A0A1Y2I0M8"/>
<keyword evidence="3 5" id="KW-0863">Zinc-finger</keyword>
<dbReference type="Pfam" id="PF18044">
    <property type="entry name" value="zf-CCCH_4"/>
    <property type="match status" value="1"/>
</dbReference>